<evidence type="ECO:0000313" key="1">
    <source>
        <dbReference type="EMBL" id="KGE16177.1"/>
    </source>
</evidence>
<dbReference type="AlphaFoldDB" id="A0A0B8T3N5"/>
<sequence length="89" mass="10272">MTREELKKGNVIRERQSDENDMKIAFHYVMRDNENVGIGLFHGDNPHCTIAMIKDFKGNPLGQEESAGYPTTEKELDELDALFHDYLED</sequence>
<accession>A0A0B8T3N5</accession>
<proteinExistence type="predicted"/>
<gene>
    <name evidence="1" type="ORF">DI53_0010</name>
</gene>
<dbReference type="OrthoDB" id="9840984at2"/>
<dbReference type="EMBL" id="JJMU01000001">
    <property type="protein sequence ID" value="KGE16177.1"/>
    <property type="molecule type" value="Genomic_DNA"/>
</dbReference>
<dbReference type="PATRIC" id="fig|1229276.3.peg.11"/>
<dbReference type="Proteomes" id="UP000031802">
    <property type="component" value="Unassembled WGS sequence"/>
</dbReference>
<organism evidence="1 2">
    <name type="scientific">Sphingobacterium deserti</name>
    <dbReference type="NCBI Taxonomy" id="1229276"/>
    <lineage>
        <taxon>Bacteria</taxon>
        <taxon>Pseudomonadati</taxon>
        <taxon>Bacteroidota</taxon>
        <taxon>Sphingobacteriia</taxon>
        <taxon>Sphingobacteriales</taxon>
        <taxon>Sphingobacteriaceae</taxon>
        <taxon>Sphingobacterium</taxon>
    </lineage>
</organism>
<dbReference type="RefSeq" id="WP_037494064.1">
    <property type="nucleotide sequence ID" value="NZ_JJMU01000001.1"/>
</dbReference>
<keyword evidence="2" id="KW-1185">Reference proteome</keyword>
<dbReference type="STRING" id="1229276.DI53_0010"/>
<reference evidence="2" key="1">
    <citation type="submission" date="2014-04" db="EMBL/GenBank/DDBJ databases">
        <title>Whole-Genome optical mapping and complete genome sequence of Sphingobacterium deserti sp. nov., a new spaces isolated from desert in the west of China.</title>
        <authorList>
            <person name="Teng C."/>
            <person name="Zhou Z."/>
            <person name="Li X."/>
            <person name="Chen M."/>
            <person name="Lin M."/>
            <person name="Wang L."/>
            <person name="Su S."/>
            <person name="Zhang C."/>
            <person name="Zhang W."/>
        </authorList>
    </citation>
    <scope>NUCLEOTIDE SEQUENCE [LARGE SCALE GENOMIC DNA]</scope>
    <source>
        <strain evidence="2">ACCC05744</strain>
    </source>
</reference>
<name>A0A0B8T3N5_9SPHI</name>
<comment type="caution">
    <text evidence="1">The sequence shown here is derived from an EMBL/GenBank/DDBJ whole genome shotgun (WGS) entry which is preliminary data.</text>
</comment>
<protein>
    <submittedName>
        <fullName evidence="1">Uncharacterized protein</fullName>
    </submittedName>
</protein>
<reference evidence="1 2" key="2">
    <citation type="journal article" date="2015" name="PLoS ONE">
        <title>Whole-Genome Optical Mapping and Finished Genome Sequence of Sphingobacterium deserti sp. nov., a New Species Isolated from the Western Desert of China.</title>
        <authorList>
            <person name="Teng C."/>
            <person name="Zhou Z."/>
            <person name="Molnar I."/>
            <person name="Li X."/>
            <person name="Tang R."/>
            <person name="Chen M."/>
            <person name="Wang L."/>
            <person name="Su S."/>
            <person name="Zhang W."/>
            <person name="Lin M."/>
        </authorList>
    </citation>
    <scope>NUCLEOTIDE SEQUENCE [LARGE SCALE GENOMIC DNA]</scope>
    <source>
        <strain evidence="2">ACCC05744</strain>
    </source>
</reference>
<evidence type="ECO:0000313" key="2">
    <source>
        <dbReference type="Proteomes" id="UP000031802"/>
    </source>
</evidence>